<sequence length="119" mass="11917">MAIWSGDSWSTWKMRLASHSCGMFAPTTGRAAAAAAAAAALAEEDGGRGAAAAAAAEALCMEEFAAGAATVEAVVEEAPFGMLFAWEMTSRSTTPISSRACAAATASFGFSLRMAAASA</sequence>
<accession>A0A1Q2YKU8</accession>
<name>A0A1Q2YKU8_9ASCO</name>
<gene>
    <name evidence="1" type="ORF">PMKS-003670</name>
</gene>
<evidence type="ECO:0000313" key="1">
    <source>
        <dbReference type="EMBL" id="GAV30162.1"/>
    </source>
</evidence>
<dbReference type="OrthoDB" id="10651728at2759"/>
<comment type="caution">
    <text evidence="1">The sequence shown here is derived from an EMBL/GenBank/DDBJ whole genome shotgun (WGS) entry which is preliminary data.</text>
</comment>
<proteinExistence type="predicted"/>
<organism evidence="1 2">
    <name type="scientific">Pichia membranifaciens</name>
    <dbReference type="NCBI Taxonomy" id="4926"/>
    <lineage>
        <taxon>Eukaryota</taxon>
        <taxon>Fungi</taxon>
        <taxon>Dikarya</taxon>
        <taxon>Ascomycota</taxon>
        <taxon>Saccharomycotina</taxon>
        <taxon>Pichiomycetes</taxon>
        <taxon>Pichiales</taxon>
        <taxon>Pichiaceae</taxon>
        <taxon>Pichia</taxon>
    </lineage>
</organism>
<reference evidence="1 2" key="1">
    <citation type="submission" date="2016-08" db="EMBL/GenBank/DDBJ databases">
        <title>Whole genome shotgun sequence of Pichia membranifaciens KS47-1.</title>
        <authorList>
            <person name="Konishi M."/>
            <person name="Ishida M."/>
            <person name="Arakawa T."/>
            <person name="Kato Y."/>
            <person name="Horiuchi J."/>
        </authorList>
    </citation>
    <scope>NUCLEOTIDE SEQUENCE [LARGE SCALE GENOMIC DNA]</scope>
    <source>
        <strain evidence="1 2">KS47-1</strain>
    </source>
</reference>
<dbReference type="EMBL" id="BDGI01000161">
    <property type="protein sequence ID" value="GAV30162.1"/>
    <property type="molecule type" value="Genomic_DNA"/>
</dbReference>
<protein>
    <submittedName>
        <fullName evidence="1">Uncharacterized protein</fullName>
    </submittedName>
</protein>
<dbReference type="AlphaFoldDB" id="A0A1Q2YKU8"/>
<keyword evidence="2" id="KW-1185">Reference proteome</keyword>
<dbReference type="Proteomes" id="UP000186136">
    <property type="component" value="Unassembled WGS sequence"/>
</dbReference>
<evidence type="ECO:0000313" key="2">
    <source>
        <dbReference type="Proteomes" id="UP000186136"/>
    </source>
</evidence>